<proteinExistence type="predicted"/>
<reference evidence="10 11" key="1">
    <citation type="submission" date="2024-06" db="EMBL/GenBank/DDBJ databases">
        <title>The draft genome of Grus japonensis, version 3.</title>
        <authorList>
            <person name="Nabeshima K."/>
            <person name="Suzuki S."/>
            <person name="Onuma M."/>
        </authorList>
    </citation>
    <scope>NUCLEOTIDE SEQUENCE [LARGE SCALE GENOMIC DNA]</scope>
    <source>
        <strain evidence="10 11">451A</strain>
    </source>
</reference>
<keyword evidence="6" id="KW-0539">Nucleus</keyword>
<keyword evidence="11" id="KW-1185">Reference proteome</keyword>
<dbReference type="Gene3D" id="4.10.1240.50">
    <property type="match status" value="1"/>
</dbReference>
<dbReference type="Gene3D" id="1.10.10.60">
    <property type="entry name" value="Homeodomain-like"/>
    <property type="match status" value="1"/>
</dbReference>
<evidence type="ECO:0000259" key="9">
    <source>
        <dbReference type="PROSITE" id="PS51293"/>
    </source>
</evidence>
<dbReference type="InterPro" id="IPR001005">
    <property type="entry name" value="SANT/Myb"/>
</dbReference>
<keyword evidence="2" id="KW-0678">Repressor</keyword>
<feature type="compositionally biased region" description="Acidic residues" evidence="7">
    <location>
        <begin position="532"/>
        <end position="541"/>
    </location>
</feature>
<feature type="domain" description="ELM2" evidence="8">
    <location>
        <begin position="552"/>
        <end position="650"/>
    </location>
</feature>
<dbReference type="FunFam" id="4.10.1240.50:FF:000005">
    <property type="entry name" value="Mesoderm induction early response protein 3"/>
    <property type="match status" value="1"/>
</dbReference>
<evidence type="ECO:0000256" key="7">
    <source>
        <dbReference type="SAM" id="MobiDB-lite"/>
    </source>
</evidence>
<dbReference type="Pfam" id="PF19426">
    <property type="entry name" value="MIER1_3_C"/>
    <property type="match status" value="1"/>
</dbReference>
<dbReference type="FunFam" id="1.10.10.60:FF:000025">
    <property type="entry name" value="Mesoderm induction early response 1, transcriptional regulator"/>
    <property type="match status" value="1"/>
</dbReference>
<feature type="region of interest" description="Disordered" evidence="7">
    <location>
        <begin position="527"/>
        <end position="548"/>
    </location>
</feature>
<dbReference type="SUPFAM" id="SSF46689">
    <property type="entry name" value="Homeodomain-like"/>
    <property type="match status" value="1"/>
</dbReference>
<dbReference type="Pfam" id="PF00249">
    <property type="entry name" value="Myb_DNA-binding"/>
    <property type="match status" value="1"/>
</dbReference>
<dbReference type="AlphaFoldDB" id="A0ABC9Y1R1"/>
<comment type="caution">
    <text evidence="10">The sequence shown here is derived from an EMBL/GenBank/DDBJ whole genome shotgun (WGS) entry which is preliminary data.</text>
</comment>
<dbReference type="PROSITE" id="PS51156">
    <property type="entry name" value="ELM2"/>
    <property type="match status" value="1"/>
</dbReference>
<evidence type="ECO:0000313" key="10">
    <source>
        <dbReference type="EMBL" id="GAB0203521.1"/>
    </source>
</evidence>
<dbReference type="InterPro" id="IPR017884">
    <property type="entry name" value="SANT_dom"/>
</dbReference>
<evidence type="ECO:0000259" key="8">
    <source>
        <dbReference type="PROSITE" id="PS51156"/>
    </source>
</evidence>
<dbReference type="GO" id="GO:0005654">
    <property type="term" value="C:nucleoplasm"/>
    <property type="evidence" value="ECO:0007669"/>
    <property type="project" value="UniProtKB-ARBA"/>
</dbReference>
<accession>A0ABC9Y1R1</accession>
<dbReference type="PANTHER" id="PTHR10865:SF22">
    <property type="entry name" value="MESODERM INDUCTION EARLY RESPONSE PROTEIN 3"/>
    <property type="match status" value="1"/>
</dbReference>
<dbReference type="CDD" id="cd11661">
    <property type="entry name" value="SANT_MTA3_like"/>
    <property type="match status" value="1"/>
</dbReference>
<dbReference type="EMBL" id="BAAFJT010000040">
    <property type="protein sequence ID" value="GAB0203521.1"/>
    <property type="molecule type" value="Genomic_DNA"/>
</dbReference>
<evidence type="ECO:0000256" key="1">
    <source>
        <dbReference type="ARBA" id="ARBA00004123"/>
    </source>
</evidence>
<evidence type="ECO:0000256" key="3">
    <source>
        <dbReference type="ARBA" id="ARBA00022553"/>
    </source>
</evidence>
<dbReference type="PROSITE" id="PS51293">
    <property type="entry name" value="SANT"/>
    <property type="match status" value="1"/>
</dbReference>
<dbReference type="SMART" id="SM00717">
    <property type="entry name" value="SANT"/>
    <property type="match status" value="1"/>
</dbReference>
<keyword evidence="4" id="KW-0805">Transcription regulation</keyword>
<name>A0ABC9Y1R1_GRUJA</name>
<evidence type="ECO:0000256" key="2">
    <source>
        <dbReference type="ARBA" id="ARBA00022491"/>
    </source>
</evidence>
<evidence type="ECO:0000313" key="11">
    <source>
        <dbReference type="Proteomes" id="UP001623348"/>
    </source>
</evidence>
<dbReference type="GO" id="GO:0032991">
    <property type="term" value="C:protein-containing complex"/>
    <property type="evidence" value="ECO:0007669"/>
    <property type="project" value="UniProtKB-ARBA"/>
</dbReference>
<dbReference type="InterPro" id="IPR045787">
    <property type="entry name" value="MIER1/3_C"/>
</dbReference>
<dbReference type="InterPro" id="IPR009057">
    <property type="entry name" value="Homeodomain-like_sf"/>
</dbReference>
<gene>
    <name evidence="10" type="ORF">GRJ2_002817700</name>
</gene>
<keyword evidence="5" id="KW-0804">Transcription</keyword>
<protein>
    <submittedName>
        <fullName evidence="10">Mesoderm induction early response protein 3</fullName>
    </submittedName>
</protein>
<dbReference type="InterPro" id="IPR040138">
    <property type="entry name" value="MIER/MTA"/>
</dbReference>
<dbReference type="Pfam" id="PF01448">
    <property type="entry name" value="ELM2"/>
    <property type="match status" value="1"/>
</dbReference>
<dbReference type="InterPro" id="IPR000949">
    <property type="entry name" value="ELM2_dom"/>
</dbReference>
<evidence type="ECO:0000256" key="6">
    <source>
        <dbReference type="ARBA" id="ARBA00023242"/>
    </source>
</evidence>
<comment type="subcellular location">
    <subcellularLocation>
        <location evidence="1">Nucleus</location>
    </subcellularLocation>
</comment>
<dbReference type="Proteomes" id="UP001623348">
    <property type="component" value="Unassembled WGS sequence"/>
</dbReference>
<feature type="domain" description="SANT" evidence="9">
    <location>
        <begin position="655"/>
        <end position="707"/>
    </location>
</feature>
<organism evidence="10 11">
    <name type="scientific">Grus japonensis</name>
    <name type="common">Japanese crane</name>
    <name type="synonym">Red-crowned crane</name>
    <dbReference type="NCBI Taxonomy" id="30415"/>
    <lineage>
        <taxon>Eukaryota</taxon>
        <taxon>Metazoa</taxon>
        <taxon>Chordata</taxon>
        <taxon>Craniata</taxon>
        <taxon>Vertebrata</taxon>
        <taxon>Euteleostomi</taxon>
        <taxon>Archelosauria</taxon>
        <taxon>Archosauria</taxon>
        <taxon>Dinosauria</taxon>
        <taxon>Saurischia</taxon>
        <taxon>Theropoda</taxon>
        <taxon>Coelurosauria</taxon>
        <taxon>Aves</taxon>
        <taxon>Neognathae</taxon>
        <taxon>Neoaves</taxon>
        <taxon>Gruiformes</taxon>
        <taxon>Gruidae</taxon>
        <taxon>Grus</taxon>
    </lineage>
</organism>
<dbReference type="PANTHER" id="PTHR10865">
    <property type="entry name" value="METASTASIS-ASSOCIATED PROTEIN AND MESODERM INDUCTION EARLY RESPONSE PROTEIN"/>
    <property type="match status" value="1"/>
</dbReference>
<evidence type="ECO:0000256" key="4">
    <source>
        <dbReference type="ARBA" id="ARBA00023015"/>
    </source>
</evidence>
<sequence>MDSGIECTLNKFADNTKLCGVVDTLEGRDAIQRDLDRLESYRLGGEWIESSPEKKDLGVLVDEKLNTTQQCALAAQKANRVLGCIKRGVTSRLREVILPLYSALVRPHLECCIQLYGPQYKTDMELLERVQRTATKLIRGLEHLSCEDRLRELGLFSLEKRRLQGDLIAAFQYLKGPTGKMCTLSKFANDTKLCGVVDTLEGRDAIQRDLDRLERWAHANHMKFNKAKCKVLHVGQHNPKHDYRLGGEWIESSPEKKDLGVLVDEKLNTTQQCVLAAQKANCILGCIKSSVTSRLREVILPLYSALVRPHLEYCVQLWGPQYKTDMELLERVQRRATKLIRGLEHLSCEDRLRELGLFSLEKRRLQGGLIVAYQYLKGPTGKMRCSSARSSQYGGVGSLSSEDHDFDPSAEMLVHDYDDERTLEEEEMMEESKNFNSEIEDLEKEGNMPLEDLLAFYGYEPTIPVMAGSSADSSPSELADELPDMTLDKEEIAKDLLSGDDEETQSSADDLTPSLKLNFFVSEANTTCDGDKESDGEDIEADNGNSSEDLRKEIMVGSQYQAEIPSYLGRYSDDEKAYENEDHLLWKPDVISESKVKEYLFETSLRTGNEKMIGRIPEGLHTRDNEQALYELLKSSHNVKEAIERYCSNGKASQEEMTAWTEEECRSFEHALLIYGKDFHLIQKNKVRTRTVAECVAFYYMWKKSERYDYFAQQTRFGKKRYNHHPGVTDYMDRLVDEAEALGGAVHSSSLTSNSRTETIPDQQLSILNSITANELTALTNSVATVCHTSDVNCLDDAFPSMDSLPRAPVNHVPVGTEELLNLPSNGESDCFNLFETGFYHSEINPMNMCSEETERPAKRLKMGVPVPESFMNDVSVNNLGVDFENHTHHITSAKMAVSVADFSSLSANETNGFINTHTLHQHAALHSE</sequence>
<evidence type="ECO:0000256" key="5">
    <source>
        <dbReference type="ARBA" id="ARBA00023163"/>
    </source>
</evidence>
<dbReference type="SMART" id="SM01189">
    <property type="entry name" value="ELM2"/>
    <property type="match status" value="1"/>
</dbReference>
<keyword evidence="3" id="KW-0597">Phosphoprotein</keyword>